<protein>
    <submittedName>
        <fullName evidence="1">Uncharacterized protein</fullName>
    </submittedName>
</protein>
<evidence type="ECO:0000313" key="2">
    <source>
        <dbReference type="Proteomes" id="UP001430953"/>
    </source>
</evidence>
<gene>
    <name evidence="1" type="ORF">PUN28_001369</name>
</gene>
<dbReference type="AlphaFoldDB" id="A0AAW2H4Q2"/>
<accession>A0AAW2H4Q2</accession>
<comment type="caution">
    <text evidence="1">The sequence shown here is derived from an EMBL/GenBank/DDBJ whole genome shotgun (WGS) entry which is preliminary data.</text>
</comment>
<name>A0AAW2H4Q2_9HYME</name>
<dbReference type="Proteomes" id="UP001430953">
    <property type="component" value="Unassembled WGS sequence"/>
</dbReference>
<keyword evidence="2" id="KW-1185">Reference proteome</keyword>
<organism evidence="1 2">
    <name type="scientific">Cardiocondyla obscurior</name>
    <dbReference type="NCBI Taxonomy" id="286306"/>
    <lineage>
        <taxon>Eukaryota</taxon>
        <taxon>Metazoa</taxon>
        <taxon>Ecdysozoa</taxon>
        <taxon>Arthropoda</taxon>
        <taxon>Hexapoda</taxon>
        <taxon>Insecta</taxon>
        <taxon>Pterygota</taxon>
        <taxon>Neoptera</taxon>
        <taxon>Endopterygota</taxon>
        <taxon>Hymenoptera</taxon>
        <taxon>Apocrita</taxon>
        <taxon>Aculeata</taxon>
        <taxon>Formicoidea</taxon>
        <taxon>Formicidae</taxon>
        <taxon>Myrmicinae</taxon>
        <taxon>Cardiocondyla</taxon>
    </lineage>
</organism>
<evidence type="ECO:0000313" key="1">
    <source>
        <dbReference type="EMBL" id="KAL0134535.1"/>
    </source>
</evidence>
<reference evidence="1 2" key="1">
    <citation type="submission" date="2023-03" db="EMBL/GenBank/DDBJ databases">
        <title>High recombination rates correlate with genetic variation in Cardiocondyla obscurior ants.</title>
        <authorList>
            <person name="Errbii M."/>
        </authorList>
    </citation>
    <scope>NUCLEOTIDE SEQUENCE [LARGE SCALE GENOMIC DNA]</scope>
    <source>
        <strain evidence="1">Alpha-2009</strain>
        <tissue evidence="1">Whole body</tissue>
    </source>
</reference>
<sequence>MIFFFLCRYHDYNVCRERSRAKEMDVHMHKSSVTFTSKKNSRDFTHFSFPINLGLNYNNISRDWHLKIIPTAIAAKIFFFRHFVQHSYVNRTRHAFYCITTNE</sequence>
<proteinExistence type="predicted"/>
<dbReference type="EMBL" id="JADYXP020000001">
    <property type="protein sequence ID" value="KAL0134535.1"/>
    <property type="molecule type" value="Genomic_DNA"/>
</dbReference>